<feature type="compositionally biased region" description="Basic and acidic residues" evidence="1">
    <location>
        <begin position="162"/>
        <end position="192"/>
    </location>
</feature>
<feature type="compositionally biased region" description="Low complexity" evidence="1">
    <location>
        <begin position="730"/>
        <end position="744"/>
    </location>
</feature>
<proteinExistence type="predicted"/>
<sequence length="1981" mass="226882">MAHNDLHLQLGDIIEIIAPEDEKLHEKNFFINYIDNNEIDLLDDDGSIILMIGEDKSLLNESITEIRLLDRASEQGYSRQNGLLPDTWVNVYLGGEIPVVVTGKITNLEEDQIEITSVEEGSEPIYIDFEYKGVPKDIPIDKIEIRDPPEHASPENASPEHASPEHASPEHASPEHSSPEHASPEHALQEHEGEYRDIVDSPEEQDMGKIIQDKIFDADQFKFGDELDEISQIIDVADENKKFSIDKQTGDILDDLLSDIPNKQRTPLVLNHIHTLIERYVQLREKFSTFDDYNNVDGFIKRGPEYKPLTNVLKEQSHKLYWVLPVVKCKKHIYDVDAPESTDGMGVSHMELSVSRARETELINSYEDNTIAGENRYYALIKGLNKFYTPFDEPDNRDTLLTTQRVNANVLSVVENLDNFESTVFKNKDIHVKRFYTQEYNVGINTIKYTKTKGGRGGVELTNHKLTESDPMSIKSYITLPEPAVLFSHINLPTTNIMTRANLNRNFLSYWRLLTERTDISTKIISRLDRPGVMGDTFLNKFTEHILDEDVQDPDKYEKFLKIMVPTTADLFELIKNNITDNLSIHGILKYLEPFMIYKEDLTYSHYAEFNSFIAAGIFQYKKAFIEKRDKMAKTLRKFRTEEPDIPYLLTILPEDEKIAMLALYGLENTPVLTNHTFLKYISEIDNSNYYNTLLAKTSFSLMVPYATEQVKRLDELSKSASPASDQSDGSPASLSPASLSGASLSGGGLSGTRAEDSAEPGECEPRVLAKKYLAIDEMTEDNDKAIYFDKQYDKTYYELISEYKKYISDETLSLQDKILILTNKLKDSVGLSTYNATIEATALIEKKREVREGNYCVVVIDDEDTKYLYYKRVGGNWERDATITGDVFSDKSKTFCNLSQNCIDIKNTCETLENSEKIIKNKNLIMIVKEFDVNMQEGLEEIKKKIEDRLSLYSLRLPKLINLQKTFLYKYNDQKYTIGIGVEEFEGTVSPYIKIRDTILGFPDFSQRQNFILQFDAKYARPASKGEDNWWKYCIETNVKLLPTFILELASSFVEGNDYMTTVKKICKQQGTYSDDGGSWVDKHSGYFITYIKFDEEEGYDEGGFKQVSRDVLEKDAGAFVMQETRKSIEDKYTNPITKKIYNVVTTMADYMDIAIEPYLPGIIHDTMQKLKVNLPNKEQAEKGKKGAYAKQVNSLLIMLSLCYFLISVQTSIPSLKPRKGFPGCKMSFSGYPLHGEEDLTGISYISCVLKKISKSATSPWNAVAKQKLENINIIIKKILDEYVLIDRHILDKITAKLKYLSKTPEDAIPADRDIRKWHTFLPPLNQIELGVTEPVTKLFEKELLTNFKKGTSSQSEKLLVLQSKSIYFSLHIQKLINKTIKESAAILTNNAGVPYLVNSCCDDGTINAIDYLMEKEPNIRILNKRVENLTDSLREVRTLTKANILFYPTNTKPTSLPISTEFSEETIYQSFIAYCRFNTSIPIDEELRAICLEKPGGIGDKETLQDKIRALKQEGRNYTIEDLHMLITIINKRNVVDIQLENIAEDNIISLYDLVNSLAEYRTDAVPGKFLTDITSLLEMCINQTQNLKYYETSAYRDMIDYLVLSNSNMRMEINRFITRNTKKRNKDVTACIDSISSFNVLEKTRFIGGGDETTFKQLDFIKNTIRLISDVFPNIIINKVNPCGSGCKIPKHWKLSEFHNRDMMNILGKFYKNFNSLFDDETVVTVMKESQRLNKTIYKLVEKTLYYSENGNAHTDGSNIFNAELCVMLHEYYLLSTFSNIISAMDGITEFNIKPRDDDFDAMVDDDSSLEQQLLSGDIENKQGRVAALLSTFCTIITENKKVIDYNYTMLMDRVHRAKEKEKDGITDYLKAMTDEEREIESLFKNQKLEKWSTGLQKGFRNYDGKTYDTERNAMEMQAIAEHKLGENSMVTEMNKDIFMMDLMEQEAISEEIESAEYSLQHLADDDDYGDRDGDEGY</sequence>
<feature type="region of interest" description="Disordered" evidence="1">
    <location>
        <begin position="146"/>
        <end position="192"/>
    </location>
</feature>
<feature type="compositionally biased region" description="Polar residues" evidence="1">
    <location>
        <begin position="719"/>
        <end position="729"/>
    </location>
</feature>
<evidence type="ECO:0000313" key="2">
    <source>
        <dbReference type="EMBL" id="QHS96803.1"/>
    </source>
</evidence>
<name>A0A6C0BZT8_9ZZZZ</name>
<dbReference type="EMBL" id="MN739279">
    <property type="protein sequence ID" value="QHS96803.1"/>
    <property type="molecule type" value="Genomic_DNA"/>
</dbReference>
<feature type="region of interest" description="Disordered" evidence="1">
    <location>
        <begin position="717"/>
        <end position="763"/>
    </location>
</feature>
<accession>A0A6C0BZT8</accession>
<evidence type="ECO:0000256" key="1">
    <source>
        <dbReference type="SAM" id="MobiDB-lite"/>
    </source>
</evidence>
<protein>
    <submittedName>
        <fullName evidence="2">Uncharacterized protein</fullName>
    </submittedName>
</protein>
<reference evidence="2" key="1">
    <citation type="journal article" date="2020" name="Nature">
        <title>Giant virus diversity and host interactions through global metagenomics.</title>
        <authorList>
            <person name="Schulz F."/>
            <person name="Roux S."/>
            <person name="Paez-Espino D."/>
            <person name="Jungbluth S."/>
            <person name="Walsh D.A."/>
            <person name="Denef V.J."/>
            <person name="McMahon K.D."/>
            <person name="Konstantinidis K.T."/>
            <person name="Eloe-Fadrosh E.A."/>
            <person name="Kyrpides N.C."/>
            <person name="Woyke T."/>
        </authorList>
    </citation>
    <scope>NUCLEOTIDE SEQUENCE</scope>
    <source>
        <strain evidence="2">GVMAG-M-3300020166-5</strain>
    </source>
</reference>
<organism evidence="2">
    <name type="scientific">viral metagenome</name>
    <dbReference type="NCBI Taxonomy" id="1070528"/>
    <lineage>
        <taxon>unclassified sequences</taxon>
        <taxon>metagenomes</taxon>
        <taxon>organismal metagenomes</taxon>
    </lineage>
</organism>